<name>A0AAV4MXW6_9ARAC</name>
<dbReference type="AlphaFoldDB" id="A0AAV4MXW6"/>
<dbReference type="Proteomes" id="UP001054837">
    <property type="component" value="Unassembled WGS sequence"/>
</dbReference>
<protein>
    <submittedName>
        <fullName evidence="1">Uncharacterized protein</fullName>
    </submittedName>
</protein>
<keyword evidence="2" id="KW-1185">Reference proteome</keyword>
<comment type="caution">
    <text evidence="1">The sequence shown here is derived from an EMBL/GenBank/DDBJ whole genome shotgun (WGS) entry which is preliminary data.</text>
</comment>
<evidence type="ECO:0000313" key="1">
    <source>
        <dbReference type="EMBL" id="GIX77248.1"/>
    </source>
</evidence>
<dbReference type="EMBL" id="BPLQ01000996">
    <property type="protein sequence ID" value="GIX77248.1"/>
    <property type="molecule type" value="Genomic_DNA"/>
</dbReference>
<proteinExistence type="predicted"/>
<reference evidence="1 2" key="1">
    <citation type="submission" date="2021-06" db="EMBL/GenBank/DDBJ databases">
        <title>Caerostris darwini draft genome.</title>
        <authorList>
            <person name="Kono N."/>
            <person name="Arakawa K."/>
        </authorList>
    </citation>
    <scope>NUCLEOTIDE SEQUENCE [LARGE SCALE GENOMIC DNA]</scope>
</reference>
<sequence>MGGQFSRREIEISFSDRRWASVRVTHGGEKPTSISRFQSCFKSFCSFCDIKYLSKHVVVIPRSIKIANRRPFSLSGTGQAVSPLMIPFTKTKIQVQILLFILSISHYSHVLEHLT</sequence>
<evidence type="ECO:0000313" key="2">
    <source>
        <dbReference type="Proteomes" id="UP001054837"/>
    </source>
</evidence>
<organism evidence="1 2">
    <name type="scientific">Caerostris darwini</name>
    <dbReference type="NCBI Taxonomy" id="1538125"/>
    <lineage>
        <taxon>Eukaryota</taxon>
        <taxon>Metazoa</taxon>
        <taxon>Ecdysozoa</taxon>
        <taxon>Arthropoda</taxon>
        <taxon>Chelicerata</taxon>
        <taxon>Arachnida</taxon>
        <taxon>Araneae</taxon>
        <taxon>Araneomorphae</taxon>
        <taxon>Entelegynae</taxon>
        <taxon>Araneoidea</taxon>
        <taxon>Araneidae</taxon>
        <taxon>Caerostris</taxon>
    </lineage>
</organism>
<accession>A0AAV4MXW6</accession>
<gene>
    <name evidence="1" type="ORF">CDAR_85841</name>
</gene>